<evidence type="ECO:0000256" key="5">
    <source>
        <dbReference type="ARBA" id="ARBA00049244"/>
    </source>
</evidence>
<protein>
    <recommendedName>
        <fullName evidence="2">DNA-directed DNA polymerase</fullName>
        <ecNumber evidence="2">2.7.7.7</ecNumber>
    </recommendedName>
</protein>
<dbReference type="EC" id="2.7.7.7" evidence="2"/>
<evidence type="ECO:0000256" key="4">
    <source>
        <dbReference type="ARBA" id="ARBA00025589"/>
    </source>
</evidence>
<comment type="function">
    <text evidence="4">Poorly processive, error-prone DNA polymerase involved in untargeted mutagenesis. Copies undamaged DNA at stalled replication forks, which arise in vivo from mismatched or misaligned primer ends. These misaligned primers can be extended by PolIV. Exhibits no 3'-5' exonuclease (proofreading) activity. May be involved in translesional synthesis, in conjunction with the beta clamp from PolIII.</text>
</comment>
<dbReference type="EMBL" id="JABEQG010000053">
    <property type="protein sequence ID" value="MBB2158034.1"/>
    <property type="molecule type" value="Genomic_DNA"/>
</dbReference>
<feature type="domain" description="DNA polymerase Y-family little finger" evidence="7">
    <location>
        <begin position="245"/>
        <end position="341"/>
    </location>
</feature>
<dbReference type="InterPro" id="IPR001126">
    <property type="entry name" value="UmuC"/>
</dbReference>
<evidence type="ECO:0000256" key="1">
    <source>
        <dbReference type="ARBA" id="ARBA00011245"/>
    </source>
</evidence>
<feature type="domain" description="UmuC" evidence="6">
    <location>
        <begin position="34"/>
        <end position="151"/>
    </location>
</feature>
<comment type="subunit">
    <text evidence="1">Monomer.</text>
</comment>
<dbReference type="RefSeq" id="WP_183116505.1">
    <property type="nucleotide sequence ID" value="NZ_JABEQG010000053.1"/>
</dbReference>
<dbReference type="PANTHER" id="PTHR35369:SF2">
    <property type="entry name" value="BLR3025 PROTEIN"/>
    <property type="match status" value="1"/>
</dbReference>
<dbReference type="CDD" id="cd03468">
    <property type="entry name" value="PolY_like"/>
    <property type="match status" value="1"/>
</dbReference>
<dbReference type="AlphaFoldDB" id="A0A7W4I834"/>
<dbReference type="InterPro" id="IPR043502">
    <property type="entry name" value="DNA/RNA_pol_sf"/>
</dbReference>
<keyword evidence="3" id="KW-0227">DNA damage</keyword>
<reference evidence="8 9" key="1">
    <citation type="submission" date="2020-04" db="EMBL/GenBank/DDBJ databases">
        <title>Description of novel Gluconacetobacter.</title>
        <authorList>
            <person name="Sombolestani A."/>
        </authorList>
    </citation>
    <scope>NUCLEOTIDE SEQUENCE [LARGE SCALE GENOMIC DNA]</scope>
    <source>
        <strain evidence="8 9">LMG 7603</strain>
    </source>
</reference>
<dbReference type="PANTHER" id="PTHR35369">
    <property type="entry name" value="BLR3025 PROTEIN-RELATED"/>
    <property type="match status" value="1"/>
</dbReference>
<evidence type="ECO:0000256" key="3">
    <source>
        <dbReference type="ARBA" id="ARBA00022763"/>
    </source>
</evidence>
<sequence>MSRRILSLWLPFWHTDLWHRRNPQVLTPSGLALHVLSGRHQVIAATDREARSAGVRAGMVLAHARALSPDLQARLLAADEDSVALERLAEWCLWLSPLVAVDPPDGIWIDSTGCAHLHGGEAAMLIALEQRLQARGYACRLALADTPGAAHALARFGTQARSVLPSGAEGMALAGLPVAALRLAPDAAEGLARLGLRTIGALRAAPRGPLVRRFGRDVMNRLDQAMGMVREPIKPLQPREAIAPRRNLVEPIGTAEAIATVIQVLVEEASAELVRRGRGARLVDLLCERVDGTIQPCRVGMATPVHDPGHLAHVLQARIETIEPGFGIEAMQLVVVQADPLGNADQGKALLSAGQGVADLSCLFDRLRNRVGADRVYRLASEDSHIPERTQSRVRLHDLKGEASRPPPWFSPSPRPARLLIPPERIDVVSALPADPPRLFTWRGVRHVVRAADGPERIHAEWWRSAEEYGAVRDYWIVENRVGERFWLFRHGDGTHDWSGDRRWFLQGVF</sequence>
<evidence type="ECO:0000259" key="7">
    <source>
        <dbReference type="Pfam" id="PF11799"/>
    </source>
</evidence>
<proteinExistence type="predicted"/>
<comment type="caution">
    <text evidence="8">The sequence shown here is derived from an EMBL/GenBank/DDBJ whole genome shotgun (WGS) entry which is preliminary data.</text>
</comment>
<dbReference type="InterPro" id="IPR050356">
    <property type="entry name" value="SulA_CellDiv_inhibitor"/>
</dbReference>
<dbReference type="InterPro" id="IPR017961">
    <property type="entry name" value="DNA_pol_Y-fam_little_finger"/>
</dbReference>
<name>A0A7W4I834_GLUDI</name>
<dbReference type="Proteomes" id="UP000550787">
    <property type="component" value="Unassembled WGS sequence"/>
</dbReference>
<organism evidence="8 9">
    <name type="scientific">Gluconacetobacter diazotrophicus</name>
    <name type="common">Acetobacter diazotrophicus</name>
    <dbReference type="NCBI Taxonomy" id="33996"/>
    <lineage>
        <taxon>Bacteria</taxon>
        <taxon>Pseudomonadati</taxon>
        <taxon>Pseudomonadota</taxon>
        <taxon>Alphaproteobacteria</taxon>
        <taxon>Acetobacterales</taxon>
        <taxon>Acetobacteraceae</taxon>
        <taxon>Gluconacetobacter</taxon>
    </lineage>
</organism>
<evidence type="ECO:0000313" key="8">
    <source>
        <dbReference type="EMBL" id="MBB2158034.1"/>
    </source>
</evidence>
<evidence type="ECO:0000259" key="6">
    <source>
        <dbReference type="Pfam" id="PF00817"/>
    </source>
</evidence>
<dbReference type="GO" id="GO:0006281">
    <property type="term" value="P:DNA repair"/>
    <property type="evidence" value="ECO:0007669"/>
    <property type="project" value="InterPro"/>
</dbReference>
<comment type="catalytic activity">
    <reaction evidence="5">
        <text>DNA(n) + a 2'-deoxyribonucleoside 5'-triphosphate = DNA(n+1) + diphosphate</text>
        <dbReference type="Rhea" id="RHEA:22508"/>
        <dbReference type="Rhea" id="RHEA-COMP:17339"/>
        <dbReference type="Rhea" id="RHEA-COMP:17340"/>
        <dbReference type="ChEBI" id="CHEBI:33019"/>
        <dbReference type="ChEBI" id="CHEBI:61560"/>
        <dbReference type="ChEBI" id="CHEBI:173112"/>
        <dbReference type="EC" id="2.7.7.7"/>
    </reaction>
</comment>
<evidence type="ECO:0000256" key="2">
    <source>
        <dbReference type="ARBA" id="ARBA00012417"/>
    </source>
</evidence>
<dbReference type="Gene3D" id="3.40.1170.60">
    <property type="match status" value="1"/>
</dbReference>
<dbReference type="Pfam" id="PF11799">
    <property type="entry name" value="IMS_C"/>
    <property type="match status" value="1"/>
</dbReference>
<accession>A0A7W4I834</accession>
<dbReference type="Pfam" id="PF00817">
    <property type="entry name" value="IMS"/>
    <property type="match status" value="1"/>
</dbReference>
<gene>
    <name evidence="8" type="ORF">HLH33_17325</name>
</gene>
<dbReference type="SUPFAM" id="SSF56672">
    <property type="entry name" value="DNA/RNA polymerases"/>
    <property type="match status" value="1"/>
</dbReference>
<evidence type="ECO:0000313" key="9">
    <source>
        <dbReference type="Proteomes" id="UP000550787"/>
    </source>
</evidence>